<keyword evidence="4 8" id="KW-0812">Transmembrane</keyword>
<dbReference type="InterPro" id="IPR012910">
    <property type="entry name" value="Plug_dom"/>
</dbReference>
<dbReference type="AlphaFoldDB" id="A0A6C0GV94"/>
<evidence type="ECO:0000256" key="1">
    <source>
        <dbReference type="ARBA" id="ARBA00004571"/>
    </source>
</evidence>
<comment type="similarity">
    <text evidence="8">Belongs to the TonB-dependent receptor family.</text>
</comment>
<dbReference type="Gene3D" id="2.40.170.20">
    <property type="entry name" value="TonB-dependent receptor, beta-barrel domain"/>
    <property type="match status" value="1"/>
</dbReference>
<feature type="domain" description="TonB-dependent receptor plug" evidence="9">
    <location>
        <begin position="146"/>
        <end position="263"/>
    </location>
</feature>
<dbReference type="GO" id="GO:0044718">
    <property type="term" value="P:siderophore transmembrane transport"/>
    <property type="evidence" value="ECO:0007669"/>
    <property type="project" value="TreeGrafter"/>
</dbReference>
<keyword evidence="2 8" id="KW-0813">Transport</keyword>
<dbReference type="Proteomes" id="UP000480178">
    <property type="component" value="Chromosome"/>
</dbReference>
<dbReference type="GO" id="GO:0015344">
    <property type="term" value="F:siderophore uptake transmembrane transporter activity"/>
    <property type="evidence" value="ECO:0007669"/>
    <property type="project" value="TreeGrafter"/>
</dbReference>
<evidence type="ECO:0000259" key="9">
    <source>
        <dbReference type="Pfam" id="PF07715"/>
    </source>
</evidence>
<dbReference type="GO" id="GO:0009279">
    <property type="term" value="C:cell outer membrane"/>
    <property type="evidence" value="ECO:0007669"/>
    <property type="project" value="UniProtKB-SubCell"/>
</dbReference>
<organism evidence="10 11">
    <name type="scientific">Rhodocytophaga rosea</name>
    <dbReference type="NCBI Taxonomy" id="2704465"/>
    <lineage>
        <taxon>Bacteria</taxon>
        <taxon>Pseudomonadati</taxon>
        <taxon>Bacteroidota</taxon>
        <taxon>Cytophagia</taxon>
        <taxon>Cytophagales</taxon>
        <taxon>Rhodocytophagaceae</taxon>
        <taxon>Rhodocytophaga</taxon>
    </lineage>
</organism>
<comment type="subcellular location">
    <subcellularLocation>
        <location evidence="1 8">Cell outer membrane</location>
        <topology evidence="1 8">Multi-pass membrane protein</topology>
    </subcellularLocation>
</comment>
<accession>A0A6C0GV94</accession>
<dbReference type="InterPro" id="IPR039426">
    <property type="entry name" value="TonB-dep_rcpt-like"/>
</dbReference>
<evidence type="ECO:0000256" key="2">
    <source>
        <dbReference type="ARBA" id="ARBA00022448"/>
    </source>
</evidence>
<evidence type="ECO:0000256" key="7">
    <source>
        <dbReference type="ARBA" id="ARBA00023237"/>
    </source>
</evidence>
<evidence type="ECO:0000256" key="8">
    <source>
        <dbReference type="PROSITE-ProRule" id="PRU01360"/>
    </source>
</evidence>
<dbReference type="SUPFAM" id="SSF49464">
    <property type="entry name" value="Carboxypeptidase regulatory domain-like"/>
    <property type="match status" value="1"/>
</dbReference>
<name>A0A6C0GV94_9BACT</name>
<evidence type="ECO:0000313" key="11">
    <source>
        <dbReference type="Proteomes" id="UP000480178"/>
    </source>
</evidence>
<dbReference type="PANTHER" id="PTHR30069:SF29">
    <property type="entry name" value="HEMOGLOBIN AND HEMOGLOBIN-HAPTOGLOBIN-BINDING PROTEIN 1-RELATED"/>
    <property type="match status" value="1"/>
</dbReference>
<dbReference type="Gene3D" id="2.60.40.1120">
    <property type="entry name" value="Carboxypeptidase-like, regulatory domain"/>
    <property type="match status" value="1"/>
</dbReference>
<evidence type="ECO:0000313" key="10">
    <source>
        <dbReference type="EMBL" id="QHT71483.1"/>
    </source>
</evidence>
<proteinExistence type="inferred from homology"/>
<evidence type="ECO:0000256" key="3">
    <source>
        <dbReference type="ARBA" id="ARBA00022452"/>
    </source>
</evidence>
<keyword evidence="7 8" id="KW-0998">Cell outer membrane</keyword>
<dbReference type="NCBIfam" id="TIGR04057">
    <property type="entry name" value="SusC_RagA_signa"/>
    <property type="match status" value="1"/>
</dbReference>
<keyword evidence="6 8" id="KW-0472">Membrane</keyword>
<evidence type="ECO:0000256" key="5">
    <source>
        <dbReference type="ARBA" id="ARBA00022729"/>
    </source>
</evidence>
<dbReference type="InterPro" id="IPR023997">
    <property type="entry name" value="TonB-dep_OMP_SusC/RagA_CS"/>
</dbReference>
<protein>
    <submittedName>
        <fullName evidence="10">SusC/RagA family TonB-linked outer membrane protein</fullName>
    </submittedName>
</protein>
<dbReference type="EMBL" id="CP048222">
    <property type="protein sequence ID" value="QHT71483.1"/>
    <property type="molecule type" value="Genomic_DNA"/>
</dbReference>
<keyword evidence="11" id="KW-1185">Reference proteome</keyword>
<dbReference type="RefSeq" id="WP_162447422.1">
    <property type="nucleotide sequence ID" value="NZ_CP048222.1"/>
</dbReference>
<dbReference type="InterPro" id="IPR036942">
    <property type="entry name" value="Beta-barrel_TonB_sf"/>
</dbReference>
<dbReference type="SUPFAM" id="SSF56935">
    <property type="entry name" value="Porins"/>
    <property type="match status" value="1"/>
</dbReference>
<dbReference type="PROSITE" id="PS52016">
    <property type="entry name" value="TONB_DEPENDENT_REC_3"/>
    <property type="match status" value="1"/>
</dbReference>
<dbReference type="InterPro" id="IPR037066">
    <property type="entry name" value="Plug_dom_sf"/>
</dbReference>
<sequence>MNIPIHPLSEVTKINHRSSVYFIPFRIKAGLLACLILVVNQLLVFPVQAQEATLRGKVVHATSGLPLSSVTIQVSGSSKGATSQENGEFTLTGISALPVTLVIRHLGFEEQAIQVNSPHYITIQLQEEVNVLSEVVVSSGYNVQRKSEFSGAVALVNAKQLENRPSVSFDQLLSGQAAGVDILQHTGVLNNSPVMRIRGLNTITSGLFPLVVVDGVTVFVGSIGGLIGNNPLADINPNDIESIDVLKDASASAIYGSRAANGVMVITTKKGKGKPKLSYDTWVSLSTPYNLPPLLNAQDYTMIKNEAMVNAGREPGFALMENPDGSTVNTNWYDVAYRTGVSHNHNISMSGANEATSYFFSAGYSTQNGFIRYNTYERGVARLNIDHKLNNFLKVGANLMGSKSLNTGPNTGAISGNSMSSSSYNTNYITNEPLGRMTYVLPPNVPVFRPDGSFNIQNGNSVGYGANIPSLVGTINAYNLEAVLQLDKNSSENNTLLGNIFAEINLLENLKFRTSYGLNQLLVENKSFLNPVNGGGASANGAATNTNTKYLRTDFVNTLIYNFNLQDAHHFNVLLGMERIKTTMDGWGAQQSNVADPSYYMYQGVFGNISPTGNIYSENALLSYFSSINYDFNKKYLLSFTFRRDGLSALAAGEKYGNFGSGSIGWNISEEAFYKQSALSQVVNNLKLRGSYGIVGNSEIGDYPAIGMYNSYTYGGLPALSYSQAANPNLRWEKSTKLDIGLNLSFLESRINLDFDYYKNAVDGLILKEPQSLSAGIPNNYINANVGSLYNEGVELGVNAVIINGSDFRWNASVNVATLKNKVTSLSSDVFVPSIFGVHNMTREGYSIGSIFAVPCLGVNPDNGLMMFVNSEGNTVQYNHVGSPRWTYLDGSPAPAIDNYKDGKIQGPSLPKIFGGINQTLTYKNFDLNLNFTFVGGNKLYNGTRATNSDQRYFNNGTFIKDRWTTPGQKTEIQKLYYGDNVSAGFSFSSTYKVEDGSYLKLRNISLGYHIPLDNKFLQGKISSAYVFVQSGNVFTLTKYRGSDPEVSINGNSIHSGKDQNVPPTARVFTAGLNIGF</sequence>
<gene>
    <name evidence="10" type="ORF">GXP67_34900</name>
</gene>
<dbReference type="PANTHER" id="PTHR30069">
    <property type="entry name" value="TONB-DEPENDENT OUTER MEMBRANE RECEPTOR"/>
    <property type="match status" value="1"/>
</dbReference>
<evidence type="ECO:0000256" key="6">
    <source>
        <dbReference type="ARBA" id="ARBA00023136"/>
    </source>
</evidence>
<dbReference type="Pfam" id="PF07715">
    <property type="entry name" value="Plug"/>
    <property type="match status" value="1"/>
</dbReference>
<keyword evidence="5" id="KW-0732">Signal</keyword>
<dbReference type="KEGG" id="rhoz:GXP67_34900"/>
<dbReference type="Gene3D" id="2.170.130.10">
    <property type="entry name" value="TonB-dependent receptor, plug domain"/>
    <property type="match status" value="1"/>
</dbReference>
<reference evidence="10 11" key="1">
    <citation type="submission" date="2020-01" db="EMBL/GenBank/DDBJ databases">
        <authorList>
            <person name="Kim M.K."/>
        </authorList>
    </citation>
    <scope>NUCLEOTIDE SEQUENCE [LARGE SCALE GENOMIC DNA]</scope>
    <source>
        <strain evidence="10 11">172606-1</strain>
    </source>
</reference>
<evidence type="ECO:0000256" key="4">
    <source>
        <dbReference type="ARBA" id="ARBA00022692"/>
    </source>
</evidence>
<dbReference type="Pfam" id="PF13715">
    <property type="entry name" value="CarbopepD_reg_2"/>
    <property type="match status" value="1"/>
</dbReference>
<keyword evidence="3 8" id="KW-1134">Transmembrane beta strand</keyword>
<dbReference type="NCBIfam" id="TIGR04056">
    <property type="entry name" value="OMP_RagA_SusC"/>
    <property type="match status" value="1"/>
</dbReference>
<dbReference type="InterPro" id="IPR008969">
    <property type="entry name" value="CarboxyPept-like_regulatory"/>
</dbReference>
<dbReference type="InterPro" id="IPR023996">
    <property type="entry name" value="TonB-dep_OMP_SusC/RagA"/>
</dbReference>